<dbReference type="AlphaFoldDB" id="A0A4Z2HNG1"/>
<sequence>MGDTPQSSTVLVSFLLFECCNYLLEEDFHLDEAPHFQLTPVEPRRQYREYFRDDFSRVHRVRPLTANETLHRKPRCLSGT</sequence>
<evidence type="ECO:0000313" key="1">
    <source>
        <dbReference type="EMBL" id="TNN67140.1"/>
    </source>
</evidence>
<evidence type="ECO:0000313" key="2">
    <source>
        <dbReference type="Proteomes" id="UP000314294"/>
    </source>
</evidence>
<gene>
    <name evidence="1" type="ORF">EYF80_022670</name>
</gene>
<accession>A0A4Z2HNG1</accession>
<organism evidence="1 2">
    <name type="scientific">Liparis tanakae</name>
    <name type="common">Tanaka's snailfish</name>
    <dbReference type="NCBI Taxonomy" id="230148"/>
    <lineage>
        <taxon>Eukaryota</taxon>
        <taxon>Metazoa</taxon>
        <taxon>Chordata</taxon>
        <taxon>Craniata</taxon>
        <taxon>Vertebrata</taxon>
        <taxon>Euteleostomi</taxon>
        <taxon>Actinopterygii</taxon>
        <taxon>Neopterygii</taxon>
        <taxon>Teleostei</taxon>
        <taxon>Neoteleostei</taxon>
        <taxon>Acanthomorphata</taxon>
        <taxon>Eupercaria</taxon>
        <taxon>Perciformes</taxon>
        <taxon>Cottioidei</taxon>
        <taxon>Cottales</taxon>
        <taxon>Liparidae</taxon>
        <taxon>Liparis</taxon>
    </lineage>
</organism>
<comment type="caution">
    <text evidence="1">The sequence shown here is derived from an EMBL/GenBank/DDBJ whole genome shotgun (WGS) entry which is preliminary data.</text>
</comment>
<keyword evidence="2" id="KW-1185">Reference proteome</keyword>
<name>A0A4Z2HNG1_9TELE</name>
<reference evidence="1 2" key="1">
    <citation type="submission" date="2019-03" db="EMBL/GenBank/DDBJ databases">
        <title>First draft genome of Liparis tanakae, snailfish: a comprehensive survey of snailfish specific genes.</title>
        <authorList>
            <person name="Kim W."/>
            <person name="Song I."/>
            <person name="Jeong J.-H."/>
            <person name="Kim D."/>
            <person name="Kim S."/>
            <person name="Ryu S."/>
            <person name="Song J.Y."/>
            <person name="Lee S.K."/>
        </authorList>
    </citation>
    <scope>NUCLEOTIDE SEQUENCE [LARGE SCALE GENOMIC DNA]</scope>
    <source>
        <tissue evidence="1">Muscle</tissue>
    </source>
</reference>
<proteinExistence type="predicted"/>
<dbReference type="EMBL" id="SRLO01000209">
    <property type="protein sequence ID" value="TNN67140.1"/>
    <property type="molecule type" value="Genomic_DNA"/>
</dbReference>
<protein>
    <submittedName>
        <fullName evidence="1">Uncharacterized protein</fullName>
    </submittedName>
</protein>
<dbReference type="Proteomes" id="UP000314294">
    <property type="component" value="Unassembled WGS sequence"/>
</dbReference>